<dbReference type="InterPro" id="IPR008921">
    <property type="entry name" value="DNA_pol3_clamp-load_cplx_C"/>
</dbReference>
<keyword evidence="5" id="KW-0235">DNA replication</keyword>
<keyword evidence="7" id="KW-0547">Nucleotide-binding</keyword>
<dbReference type="Gene3D" id="3.40.50.300">
    <property type="entry name" value="P-loop containing nucleotide triphosphate hydrolases"/>
    <property type="match status" value="1"/>
</dbReference>
<dbReference type="CDD" id="cd00009">
    <property type="entry name" value="AAA"/>
    <property type="match status" value="1"/>
</dbReference>
<dbReference type="InterPro" id="IPR012763">
    <property type="entry name" value="DNA_pol_III_sug/sutau_N"/>
</dbReference>
<dbReference type="Pfam" id="PF13177">
    <property type="entry name" value="DNA_pol3_delta2"/>
    <property type="match status" value="1"/>
</dbReference>
<dbReference type="Gene3D" id="1.20.272.10">
    <property type="match status" value="1"/>
</dbReference>
<evidence type="ECO:0000256" key="2">
    <source>
        <dbReference type="ARBA" id="ARBA00012417"/>
    </source>
</evidence>
<name>A0A3B1CD74_9ZZZZ</name>
<evidence type="ECO:0000259" key="13">
    <source>
        <dbReference type="SMART" id="SM00382"/>
    </source>
</evidence>
<dbReference type="Pfam" id="PF12169">
    <property type="entry name" value="DNA_pol3_gamma3"/>
    <property type="match status" value="1"/>
</dbReference>
<dbReference type="FunFam" id="1.10.8.60:FF:000013">
    <property type="entry name" value="DNA polymerase III subunit gamma/tau"/>
    <property type="match status" value="1"/>
</dbReference>
<keyword evidence="4 14" id="KW-0548">Nucleotidyltransferase</keyword>
<evidence type="ECO:0000256" key="5">
    <source>
        <dbReference type="ARBA" id="ARBA00022705"/>
    </source>
</evidence>
<dbReference type="Pfam" id="PF22608">
    <property type="entry name" value="DNAX_ATPase_lid"/>
    <property type="match status" value="1"/>
</dbReference>
<organism evidence="14">
    <name type="scientific">hydrothermal vent metagenome</name>
    <dbReference type="NCBI Taxonomy" id="652676"/>
    <lineage>
        <taxon>unclassified sequences</taxon>
        <taxon>metagenomes</taxon>
        <taxon>ecological metagenomes</taxon>
    </lineage>
</organism>
<evidence type="ECO:0000256" key="6">
    <source>
        <dbReference type="ARBA" id="ARBA00022723"/>
    </source>
</evidence>
<evidence type="ECO:0000256" key="4">
    <source>
        <dbReference type="ARBA" id="ARBA00022695"/>
    </source>
</evidence>
<dbReference type="GO" id="GO:0005524">
    <property type="term" value="F:ATP binding"/>
    <property type="evidence" value="ECO:0007669"/>
    <property type="project" value="UniProtKB-KW"/>
</dbReference>
<keyword evidence="9" id="KW-0067">ATP-binding</keyword>
<dbReference type="SUPFAM" id="SSF52540">
    <property type="entry name" value="P-loop containing nucleoside triphosphate hydrolases"/>
    <property type="match status" value="1"/>
</dbReference>
<evidence type="ECO:0000256" key="3">
    <source>
        <dbReference type="ARBA" id="ARBA00022679"/>
    </source>
</evidence>
<feature type="domain" description="AAA+ ATPase" evidence="13">
    <location>
        <begin position="39"/>
        <end position="181"/>
    </location>
</feature>
<feature type="region of interest" description="Disordered" evidence="12">
    <location>
        <begin position="398"/>
        <end position="424"/>
    </location>
</feature>
<dbReference type="SUPFAM" id="SSF48019">
    <property type="entry name" value="post-AAA+ oligomerization domain-like"/>
    <property type="match status" value="1"/>
</dbReference>
<dbReference type="InterPro" id="IPR022754">
    <property type="entry name" value="DNA_pol_III_gamma-3"/>
</dbReference>
<evidence type="ECO:0000313" key="14">
    <source>
        <dbReference type="EMBL" id="VAX16645.1"/>
    </source>
</evidence>
<dbReference type="SMART" id="SM00382">
    <property type="entry name" value="AAA"/>
    <property type="match status" value="1"/>
</dbReference>
<reference evidence="14" key="1">
    <citation type="submission" date="2018-06" db="EMBL/GenBank/DDBJ databases">
        <authorList>
            <person name="Zhirakovskaya E."/>
        </authorList>
    </citation>
    <scope>NUCLEOTIDE SEQUENCE</scope>
</reference>
<keyword evidence="6" id="KW-0479">Metal-binding</keyword>
<evidence type="ECO:0000256" key="10">
    <source>
        <dbReference type="ARBA" id="ARBA00022932"/>
    </source>
</evidence>
<sequence length="559" mass="62189">MEQSHLVSARKFRPQSFEEIVGQRHIVRTLCNALDKKRIAHAYLFSGTRGVGKTTTARILAKALNCSSGPTSTPCQKCDNCVEITKGSSLDVMEIDGASNTGVDNIRDLKENVMFTPAKSLYKIYIIDEVHQISKAAFNALLKTLEEPPAHVIFIFATTELNKVPDTILSRCQRFEYKSISLNDIVTQLKMIAKKDGVTATFGAIDIIARRARGSMRDAQSMFDQAAAYGGGEVSDSDVKLILGLVDRSTLFGVMDAIEADDRAKLLEFIESVIFAGSDPRLFLEDMAGTIRNIMMASIRPASLSDFEPEEKERLIKWAGSFDYDELQRFFDVIISTIERIKYSSQPELALEMGILRLTEKRGLRKIDDIISEVNQTQLSLERKGITPSQAEIIDRPQAQAREPANSPAQTQPEAPKIDSNIEPAPAPIQQAASGARPDDLLGVFKNLRSQFMGIFEHASVQLKNETVVIIVGDMRSREELEDAENRQLLETAAENALGRKVRVVVEYHDGEKKKSAKNGSEQVRQKEQTIKKQVMETPIIQSAMDIFSGEVTSFKIIK</sequence>
<dbReference type="AlphaFoldDB" id="A0A3B1CD74"/>
<dbReference type="PRINTS" id="PR00300">
    <property type="entry name" value="CLPPROTEASEA"/>
</dbReference>
<keyword evidence="10" id="KW-0239">DNA-directed DNA polymerase</keyword>
<dbReference type="FunFam" id="3.40.50.300:FF:000014">
    <property type="entry name" value="DNA polymerase III subunit gamma/tau"/>
    <property type="match status" value="1"/>
</dbReference>
<comment type="similarity">
    <text evidence="1">Belongs to the DnaX/STICHEL family.</text>
</comment>
<dbReference type="PANTHER" id="PTHR11669:SF0">
    <property type="entry name" value="PROTEIN STICHEL-LIKE 2"/>
    <property type="match status" value="1"/>
</dbReference>
<dbReference type="InterPro" id="IPR001270">
    <property type="entry name" value="ClpA/B"/>
</dbReference>
<dbReference type="Gene3D" id="1.10.8.60">
    <property type="match status" value="1"/>
</dbReference>
<evidence type="ECO:0000256" key="1">
    <source>
        <dbReference type="ARBA" id="ARBA00006360"/>
    </source>
</evidence>
<evidence type="ECO:0000256" key="8">
    <source>
        <dbReference type="ARBA" id="ARBA00022833"/>
    </source>
</evidence>
<evidence type="ECO:0000256" key="11">
    <source>
        <dbReference type="ARBA" id="ARBA00049244"/>
    </source>
</evidence>
<dbReference type="InterPro" id="IPR050238">
    <property type="entry name" value="DNA_Rep/Repair_Clamp_Loader"/>
</dbReference>
<keyword evidence="8" id="KW-0862">Zinc</keyword>
<dbReference type="GO" id="GO:0006261">
    <property type="term" value="P:DNA-templated DNA replication"/>
    <property type="evidence" value="ECO:0007669"/>
    <property type="project" value="TreeGrafter"/>
</dbReference>
<dbReference type="InterPro" id="IPR045085">
    <property type="entry name" value="HLD_clamp_pol_III_gamma_tau"/>
</dbReference>
<dbReference type="PANTHER" id="PTHR11669">
    <property type="entry name" value="REPLICATION FACTOR C / DNA POLYMERASE III GAMMA-TAU SUBUNIT"/>
    <property type="match status" value="1"/>
</dbReference>
<evidence type="ECO:0000256" key="7">
    <source>
        <dbReference type="ARBA" id="ARBA00022741"/>
    </source>
</evidence>
<dbReference type="GO" id="GO:0009360">
    <property type="term" value="C:DNA polymerase III complex"/>
    <property type="evidence" value="ECO:0007669"/>
    <property type="project" value="InterPro"/>
</dbReference>
<dbReference type="InterPro" id="IPR003593">
    <property type="entry name" value="AAA+_ATPase"/>
</dbReference>
<dbReference type="GO" id="GO:0003677">
    <property type="term" value="F:DNA binding"/>
    <property type="evidence" value="ECO:0007669"/>
    <property type="project" value="InterPro"/>
</dbReference>
<dbReference type="EMBL" id="UOGA01000072">
    <property type="protein sequence ID" value="VAX16645.1"/>
    <property type="molecule type" value="Genomic_DNA"/>
</dbReference>
<gene>
    <name evidence="14" type="ORF">MNBD_NITROSPINAE04-613</name>
</gene>
<keyword evidence="3 14" id="KW-0808">Transferase</keyword>
<protein>
    <recommendedName>
        <fullName evidence="2">DNA-directed DNA polymerase</fullName>
        <ecNumber evidence="2">2.7.7.7</ecNumber>
    </recommendedName>
</protein>
<dbReference type="CDD" id="cd18137">
    <property type="entry name" value="HLD_clamp_pol_III_gamma_tau"/>
    <property type="match status" value="1"/>
</dbReference>
<accession>A0A3B1CD74</accession>
<dbReference type="GO" id="GO:0003887">
    <property type="term" value="F:DNA-directed DNA polymerase activity"/>
    <property type="evidence" value="ECO:0007669"/>
    <property type="project" value="UniProtKB-KW"/>
</dbReference>
<evidence type="ECO:0000256" key="12">
    <source>
        <dbReference type="SAM" id="MobiDB-lite"/>
    </source>
</evidence>
<evidence type="ECO:0000256" key="9">
    <source>
        <dbReference type="ARBA" id="ARBA00022840"/>
    </source>
</evidence>
<comment type="catalytic activity">
    <reaction evidence="11">
        <text>DNA(n) + a 2'-deoxyribonucleoside 5'-triphosphate = DNA(n+1) + diphosphate</text>
        <dbReference type="Rhea" id="RHEA:22508"/>
        <dbReference type="Rhea" id="RHEA-COMP:17339"/>
        <dbReference type="Rhea" id="RHEA-COMP:17340"/>
        <dbReference type="ChEBI" id="CHEBI:33019"/>
        <dbReference type="ChEBI" id="CHEBI:61560"/>
        <dbReference type="ChEBI" id="CHEBI:173112"/>
        <dbReference type="EC" id="2.7.7.7"/>
    </reaction>
</comment>
<dbReference type="EC" id="2.7.7.7" evidence="2"/>
<dbReference type="GO" id="GO:0046872">
    <property type="term" value="F:metal ion binding"/>
    <property type="evidence" value="ECO:0007669"/>
    <property type="project" value="UniProtKB-KW"/>
</dbReference>
<dbReference type="InterPro" id="IPR027417">
    <property type="entry name" value="P-loop_NTPase"/>
</dbReference>
<dbReference type="NCBIfam" id="NF004046">
    <property type="entry name" value="PRK05563.1"/>
    <property type="match status" value="1"/>
</dbReference>
<proteinExistence type="inferred from homology"/>
<dbReference type="NCBIfam" id="TIGR02397">
    <property type="entry name" value="dnaX_nterm"/>
    <property type="match status" value="1"/>
</dbReference>